<gene>
    <name evidence="2" type="primary">orf427</name>
</gene>
<feature type="transmembrane region" description="Helical" evidence="1">
    <location>
        <begin position="12"/>
        <end position="31"/>
    </location>
</feature>
<feature type="transmembrane region" description="Helical" evidence="1">
    <location>
        <begin position="68"/>
        <end position="86"/>
    </location>
</feature>
<name>E9P1G0_CYAPA</name>
<proteinExistence type="predicted"/>
<dbReference type="EMBL" id="HQ849544">
    <property type="protein sequence ID" value="ADW79212.1"/>
    <property type="molecule type" value="Genomic_DNA"/>
</dbReference>
<feature type="transmembrane region" description="Helical" evidence="1">
    <location>
        <begin position="37"/>
        <end position="61"/>
    </location>
</feature>
<geneLocation type="mitochondrion" evidence="2"/>
<keyword evidence="1" id="KW-0812">Transmembrane</keyword>
<reference evidence="2" key="1">
    <citation type="journal article" date="2012" name="Science">
        <title>Cyanophora paradoxa genome elucidates origin of photosynthesis in algae and plants.</title>
        <authorList>
            <person name="Price D.C."/>
            <person name="Chan C.X."/>
            <person name="Yoon H.S."/>
            <person name="Yang E.C."/>
            <person name="Qiu H."/>
            <person name="Weber A.P."/>
            <person name="Schwacke R."/>
            <person name="Gross J."/>
            <person name="Blouin N.A."/>
            <person name="Lane C."/>
            <person name="Reyes-Prieto A."/>
            <person name="Durnford D.G."/>
            <person name="Neilson J.A."/>
            <person name="Lang B.F."/>
            <person name="Burger G."/>
            <person name="Steiner J.M."/>
            <person name="Loffelhardt W."/>
            <person name="Meuser J.E."/>
            <person name="Posewitz M.C."/>
            <person name="Ball S."/>
            <person name="Arias M.C."/>
            <person name="Henrissat B."/>
            <person name="Coutinho P.M."/>
            <person name="Rensing S.A."/>
            <person name="Symeonidi A."/>
            <person name="Doddapaneni H."/>
            <person name="Green B.R."/>
            <person name="Rajah V.D."/>
            <person name="Boore J."/>
            <person name="Bhattacharya D."/>
        </authorList>
    </citation>
    <scope>NUCLEOTIDE SEQUENCE</scope>
    <source>
        <strain evidence="2">CCMP 329</strain>
    </source>
</reference>
<keyword evidence="1" id="KW-0472">Membrane</keyword>
<accession>E9P1G0</accession>
<evidence type="ECO:0000256" key="1">
    <source>
        <dbReference type="SAM" id="Phobius"/>
    </source>
</evidence>
<organism evidence="2">
    <name type="scientific">Cyanophora paradoxa</name>
    <dbReference type="NCBI Taxonomy" id="2762"/>
    <lineage>
        <taxon>Eukaryota</taxon>
        <taxon>Glaucocystophyceae</taxon>
        <taxon>Cyanophorales</taxon>
        <taxon>Cyanophoraceae</taxon>
        <taxon>Cyanophora</taxon>
    </lineage>
</organism>
<dbReference type="GeneID" id="12486743"/>
<keyword evidence="1" id="KW-1133">Transmembrane helix</keyword>
<keyword evidence="2" id="KW-0496">Mitochondrion</keyword>
<protein>
    <submittedName>
        <fullName evidence="2">Uncharacterized protein orf427</fullName>
    </submittedName>
</protein>
<dbReference type="AlphaFoldDB" id="E9P1G0"/>
<evidence type="ECO:0000313" key="2">
    <source>
        <dbReference type="EMBL" id="ADW79212.1"/>
    </source>
</evidence>
<dbReference type="RefSeq" id="YP_006280858.1">
    <property type="nucleotide sequence ID" value="NC_017836.1"/>
</dbReference>
<sequence length="427" mass="51114">MNKLNILHTNFFNNLELRLINYLIFSLYKLYLINKQIPLFLVIFSLLSRCLNILVGLVYSFLKKMMDLITYLIIIFLIVYITIYLLEIFNSYININSTVTFTIVYLNKIQSYKKAKQIKKKSINTMKFKIRQVNHFFFTKKLLSTQNGSILSPFSICYSLQDLKIRKFYYNNETFFKNIDIKNCVQFLQCIDKYFEALLVSGLSPCVINEYGKKGAETRFPGIFYYRYLKHIKSEYNDITLFFDIIRKFPDTDPTQLFFLQDNFDWCNSIISMSQFKKKKTLEEEISKENNFYYTKYFYNNDRDKVSFLDMYNFYRPRLVNHGIHNFGEFQIILYNIFDLCLKNNIEIDDFLYYCKYLPLANITLKECDDIISDKKGLITIMILFSGDLKLILNGFSNEFKNKLLLDFSKENSRILPKFDLKKDKNE</sequence>